<evidence type="ECO:0000256" key="1">
    <source>
        <dbReference type="SAM" id="MobiDB-lite"/>
    </source>
</evidence>
<dbReference type="Proteomes" id="UP001595816">
    <property type="component" value="Unassembled WGS sequence"/>
</dbReference>
<sequence length="196" mass="20445">MDREIRVDPAALRDFTKDLTSILNDVLQPGLERQKFLFTDPVTFGESNPSGELFQRRTETSQAIREAHGNLSRQIASLQFLIEAVGKIADGYQSSDALSEGALQKVLQRTAGVVPGINTPAAPSAGPAPSGVETPPPADVTPVDNAAAPSAGAPPSEPAVVEPTVESTVEPTVEPTVDTAAVEPVDSLEPAKVVEG</sequence>
<feature type="compositionally biased region" description="Low complexity" evidence="1">
    <location>
        <begin position="120"/>
        <end position="131"/>
    </location>
</feature>
<feature type="region of interest" description="Disordered" evidence="1">
    <location>
        <begin position="117"/>
        <end position="196"/>
    </location>
</feature>
<accession>A0ABV8LMA1</accession>
<feature type="compositionally biased region" description="Low complexity" evidence="1">
    <location>
        <begin position="146"/>
        <end position="180"/>
    </location>
</feature>
<evidence type="ECO:0000313" key="2">
    <source>
        <dbReference type="EMBL" id="MFC4131418.1"/>
    </source>
</evidence>
<organism evidence="2 3">
    <name type="scientific">Hamadaea flava</name>
    <dbReference type="NCBI Taxonomy" id="1742688"/>
    <lineage>
        <taxon>Bacteria</taxon>
        <taxon>Bacillati</taxon>
        <taxon>Actinomycetota</taxon>
        <taxon>Actinomycetes</taxon>
        <taxon>Micromonosporales</taxon>
        <taxon>Micromonosporaceae</taxon>
        <taxon>Hamadaea</taxon>
    </lineage>
</organism>
<protein>
    <submittedName>
        <fullName evidence="2">Uncharacterized protein</fullName>
    </submittedName>
</protein>
<name>A0ABV8LMA1_9ACTN</name>
<gene>
    <name evidence="2" type="ORF">ACFOZ4_12465</name>
</gene>
<proteinExistence type="predicted"/>
<reference evidence="3" key="1">
    <citation type="journal article" date="2019" name="Int. J. Syst. Evol. Microbiol.">
        <title>The Global Catalogue of Microorganisms (GCM) 10K type strain sequencing project: providing services to taxonomists for standard genome sequencing and annotation.</title>
        <authorList>
            <consortium name="The Broad Institute Genomics Platform"/>
            <consortium name="The Broad Institute Genome Sequencing Center for Infectious Disease"/>
            <person name="Wu L."/>
            <person name="Ma J."/>
        </authorList>
    </citation>
    <scope>NUCLEOTIDE SEQUENCE [LARGE SCALE GENOMIC DNA]</scope>
    <source>
        <strain evidence="3">CGMCC 4.7289</strain>
    </source>
</reference>
<keyword evidence="3" id="KW-1185">Reference proteome</keyword>
<evidence type="ECO:0000313" key="3">
    <source>
        <dbReference type="Proteomes" id="UP001595816"/>
    </source>
</evidence>
<comment type="caution">
    <text evidence="2">The sequence shown here is derived from an EMBL/GenBank/DDBJ whole genome shotgun (WGS) entry which is preliminary data.</text>
</comment>
<dbReference type="EMBL" id="JBHSAY010000006">
    <property type="protein sequence ID" value="MFC4131418.1"/>
    <property type="molecule type" value="Genomic_DNA"/>
</dbReference>
<dbReference type="RefSeq" id="WP_253754932.1">
    <property type="nucleotide sequence ID" value="NZ_JAMZDZ010000001.1"/>
</dbReference>